<organism evidence="3 4">
    <name type="scientific">Diaporthe ampelina</name>
    <dbReference type="NCBI Taxonomy" id="1214573"/>
    <lineage>
        <taxon>Eukaryota</taxon>
        <taxon>Fungi</taxon>
        <taxon>Dikarya</taxon>
        <taxon>Ascomycota</taxon>
        <taxon>Pezizomycotina</taxon>
        <taxon>Sordariomycetes</taxon>
        <taxon>Sordariomycetidae</taxon>
        <taxon>Diaporthales</taxon>
        <taxon>Diaporthaceae</taxon>
        <taxon>Diaporthe</taxon>
    </lineage>
</organism>
<sequence length="368" mass="41255">MAIHGVGGGIPEHGRTPSGDDQKRPKLTENQKIICGPFVRGYALNEKKWLNLCINSLSDISFDELAFSDLRLPEQRKDLLVGLASSQQSCRNDSEDLIERKGRGVLIHLCGPHGVGKTLTAESVAEKLKVPLFTLASGDGDLELYSPDIESRLQGLISMCGRWGAIILLDEADALLEETGRHNLDHKRLVSVFLRVTEHYKGIIFLTTNHVEKLNPAFESRIHISLEYPELDRKCRKGIWQTLLRRHNVAQDAAREKSAPTVAEVPKCTTKRPLSPAPSANPNGNQAAERLHQELTRPHQVSNGEIDKLAELKLNGRQIKKFLRTARLMAIYKEEALQYGHINTAVSVLQQFHKAKEAQDEVYRRAYC</sequence>
<evidence type="ECO:0000259" key="2">
    <source>
        <dbReference type="SMART" id="SM00382"/>
    </source>
</evidence>
<dbReference type="InterPro" id="IPR027417">
    <property type="entry name" value="P-loop_NTPase"/>
</dbReference>
<feature type="compositionally biased region" description="Gly residues" evidence="1">
    <location>
        <begin position="1"/>
        <end position="11"/>
    </location>
</feature>
<dbReference type="Gene3D" id="3.40.50.300">
    <property type="entry name" value="P-loop containing nucleotide triphosphate hydrolases"/>
    <property type="match status" value="1"/>
</dbReference>
<gene>
    <name evidence="3" type="ORF">UCDDA912_g07713</name>
</gene>
<dbReference type="CDD" id="cd19481">
    <property type="entry name" value="RecA-like_protease"/>
    <property type="match status" value="1"/>
</dbReference>
<dbReference type="STRING" id="1214573.A0A0G2HAV4"/>
<dbReference type="InterPro" id="IPR003959">
    <property type="entry name" value="ATPase_AAA_core"/>
</dbReference>
<evidence type="ECO:0000256" key="1">
    <source>
        <dbReference type="SAM" id="MobiDB-lite"/>
    </source>
</evidence>
<dbReference type="GO" id="GO:0005524">
    <property type="term" value="F:ATP binding"/>
    <property type="evidence" value="ECO:0007669"/>
    <property type="project" value="InterPro"/>
</dbReference>
<feature type="domain" description="AAA+ ATPase" evidence="2">
    <location>
        <begin position="103"/>
        <end position="230"/>
    </location>
</feature>
<proteinExistence type="predicted"/>
<dbReference type="InterPro" id="IPR003593">
    <property type="entry name" value="AAA+_ATPase"/>
</dbReference>
<feature type="compositionally biased region" description="Basic and acidic residues" evidence="1">
    <location>
        <begin position="12"/>
        <end position="25"/>
    </location>
</feature>
<feature type="region of interest" description="Disordered" evidence="1">
    <location>
        <begin position="1"/>
        <end position="25"/>
    </location>
</feature>
<dbReference type="EMBL" id="LCUC01000329">
    <property type="protein sequence ID" value="KKY32328.1"/>
    <property type="molecule type" value="Genomic_DNA"/>
</dbReference>
<feature type="region of interest" description="Disordered" evidence="1">
    <location>
        <begin position="254"/>
        <end position="286"/>
    </location>
</feature>
<dbReference type="SUPFAM" id="SSF52540">
    <property type="entry name" value="P-loop containing nucleoside triphosphate hydrolases"/>
    <property type="match status" value="1"/>
</dbReference>
<dbReference type="AlphaFoldDB" id="A0A0G2HAV4"/>
<evidence type="ECO:0000313" key="3">
    <source>
        <dbReference type="EMBL" id="KKY32328.1"/>
    </source>
</evidence>
<dbReference type="Pfam" id="PF00004">
    <property type="entry name" value="AAA"/>
    <property type="match status" value="1"/>
</dbReference>
<dbReference type="PANTHER" id="PTHR46411">
    <property type="entry name" value="FAMILY ATPASE, PUTATIVE-RELATED"/>
    <property type="match status" value="1"/>
</dbReference>
<dbReference type="OrthoDB" id="10042665at2759"/>
<evidence type="ECO:0000313" key="4">
    <source>
        <dbReference type="Proteomes" id="UP000034680"/>
    </source>
</evidence>
<dbReference type="SMART" id="SM00382">
    <property type="entry name" value="AAA"/>
    <property type="match status" value="1"/>
</dbReference>
<accession>A0A0G2HAV4</accession>
<reference evidence="3 4" key="2">
    <citation type="submission" date="2015-05" db="EMBL/GenBank/DDBJ databases">
        <authorList>
            <person name="Morales-Cruz A."/>
            <person name="Amrine K.C."/>
            <person name="Cantu D."/>
        </authorList>
    </citation>
    <scope>NUCLEOTIDE SEQUENCE [LARGE SCALE GENOMIC DNA]</scope>
    <source>
        <strain evidence="3">DA912</strain>
    </source>
</reference>
<comment type="caution">
    <text evidence="3">The sequence shown here is derived from an EMBL/GenBank/DDBJ whole genome shotgun (WGS) entry which is preliminary data.</text>
</comment>
<dbReference type="Proteomes" id="UP000034680">
    <property type="component" value="Unassembled WGS sequence"/>
</dbReference>
<dbReference type="GO" id="GO:0016887">
    <property type="term" value="F:ATP hydrolysis activity"/>
    <property type="evidence" value="ECO:0007669"/>
    <property type="project" value="InterPro"/>
</dbReference>
<name>A0A0G2HAV4_9PEZI</name>
<dbReference type="PANTHER" id="PTHR46411:SF3">
    <property type="entry name" value="AAA+ ATPASE DOMAIN-CONTAINING PROTEIN"/>
    <property type="match status" value="1"/>
</dbReference>
<reference evidence="3 4" key="1">
    <citation type="submission" date="2015-05" db="EMBL/GenBank/DDBJ databases">
        <title>Distinctive expansion of gene families associated with plant cell wall degradation and secondary metabolism in the genomes of grapevine trunk pathogens.</title>
        <authorList>
            <person name="Lawrence D.P."/>
            <person name="Travadon R."/>
            <person name="Rolshausen P.E."/>
            <person name="Baumgartner K."/>
        </authorList>
    </citation>
    <scope>NUCLEOTIDE SEQUENCE [LARGE SCALE GENOMIC DNA]</scope>
    <source>
        <strain evidence="3">DA912</strain>
    </source>
</reference>
<protein>
    <submittedName>
        <fullName evidence="3">Putative atpase aaa+ type core</fullName>
    </submittedName>
</protein>
<keyword evidence="4" id="KW-1185">Reference proteome</keyword>